<dbReference type="InterPro" id="IPR007471">
    <property type="entry name" value="N-end_Aminoacyl_Trfase_N"/>
</dbReference>
<dbReference type="InterPro" id="IPR007472">
    <property type="entry name" value="N-end_Aminoacyl_Trfase_C"/>
</dbReference>
<evidence type="ECO:0000256" key="1">
    <source>
        <dbReference type="ARBA" id="ARBA00022490"/>
    </source>
</evidence>
<comment type="caution">
    <text evidence="7">The sequence shown here is derived from an EMBL/GenBank/DDBJ whole genome shotgun (WGS) entry which is preliminary data.</text>
</comment>
<evidence type="ECO:0000256" key="2">
    <source>
        <dbReference type="ARBA" id="ARBA00022679"/>
    </source>
</evidence>
<dbReference type="NCBIfam" id="NF002346">
    <property type="entry name" value="PRK01305.2-3"/>
    <property type="match status" value="1"/>
</dbReference>
<dbReference type="NCBIfam" id="NF002341">
    <property type="entry name" value="PRK01305.1-1"/>
    <property type="match status" value="1"/>
</dbReference>
<keyword evidence="3 4" id="KW-0012">Acyltransferase</keyword>
<comment type="catalytic activity">
    <reaction evidence="4">
        <text>N-terminal L-aspartyl-[protein] + L-leucyl-tRNA(Leu) = N-terminal L-leucyl-L-aspartyl-[protein] + tRNA(Leu) + H(+)</text>
        <dbReference type="Rhea" id="RHEA:50420"/>
        <dbReference type="Rhea" id="RHEA-COMP:9613"/>
        <dbReference type="Rhea" id="RHEA-COMP:9622"/>
        <dbReference type="Rhea" id="RHEA-COMP:12669"/>
        <dbReference type="Rhea" id="RHEA-COMP:12674"/>
        <dbReference type="ChEBI" id="CHEBI:15378"/>
        <dbReference type="ChEBI" id="CHEBI:64720"/>
        <dbReference type="ChEBI" id="CHEBI:78442"/>
        <dbReference type="ChEBI" id="CHEBI:78494"/>
        <dbReference type="ChEBI" id="CHEBI:133042"/>
        <dbReference type="EC" id="2.3.2.29"/>
    </reaction>
</comment>
<dbReference type="RefSeq" id="WP_171679754.1">
    <property type="nucleotide sequence ID" value="NZ_JABGBN010000001.1"/>
</dbReference>
<dbReference type="Pfam" id="PF04376">
    <property type="entry name" value="ATE_N"/>
    <property type="match status" value="1"/>
</dbReference>
<dbReference type="SUPFAM" id="SSF55729">
    <property type="entry name" value="Acyl-CoA N-acyltransferases (Nat)"/>
    <property type="match status" value="1"/>
</dbReference>
<comment type="catalytic activity">
    <reaction evidence="4">
        <text>N-terminal L-glutamyl-[protein] + L-leucyl-tRNA(Leu) = N-terminal L-leucyl-L-glutamyl-[protein] + tRNA(Leu) + H(+)</text>
        <dbReference type="Rhea" id="RHEA:50412"/>
        <dbReference type="Rhea" id="RHEA-COMP:9613"/>
        <dbReference type="Rhea" id="RHEA-COMP:9622"/>
        <dbReference type="Rhea" id="RHEA-COMP:12664"/>
        <dbReference type="Rhea" id="RHEA-COMP:12668"/>
        <dbReference type="ChEBI" id="CHEBI:15378"/>
        <dbReference type="ChEBI" id="CHEBI:64721"/>
        <dbReference type="ChEBI" id="CHEBI:78442"/>
        <dbReference type="ChEBI" id="CHEBI:78494"/>
        <dbReference type="ChEBI" id="CHEBI:133041"/>
        <dbReference type="EC" id="2.3.2.29"/>
    </reaction>
</comment>
<comment type="subcellular location">
    <subcellularLocation>
        <location evidence="4">Cytoplasm</location>
    </subcellularLocation>
</comment>
<dbReference type="GO" id="GO:0004057">
    <property type="term" value="F:arginyl-tRNA--protein transferase activity"/>
    <property type="evidence" value="ECO:0007669"/>
    <property type="project" value="InterPro"/>
</dbReference>
<accession>A0A849P4Z3</accession>
<dbReference type="HAMAP" id="MF_00689">
    <property type="entry name" value="Bpt"/>
    <property type="match status" value="1"/>
</dbReference>
<gene>
    <name evidence="4" type="primary">bpt</name>
    <name evidence="7" type="ORF">HKX39_02665</name>
</gene>
<dbReference type="AlphaFoldDB" id="A0A849P4Z3"/>
<dbReference type="PIRSF" id="PIRSF037208">
    <property type="entry name" value="ATE_pro_prd"/>
    <property type="match status" value="1"/>
</dbReference>
<dbReference type="InterPro" id="IPR017138">
    <property type="entry name" value="Asp_Glu_LeuTrfase"/>
</dbReference>
<protein>
    <recommendedName>
        <fullName evidence="4">Aspartate/glutamate leucyltransferase</fullName>
        <ecNumber evidence="4">2.3.2.29</ecNumber>
    </recommendedName>
</protein>
<dbReference type="PANTHER" id="PTHR21367:SF1">
    <property type="entry name" value="ARGINYL-TRNA--PROTEIN TRANSFERASE 1"/>
    <property type="match status" value="1"/>
</dbReference>
<dbReference type="InterPro" id="IPR030700">
    <property type="entry name" value="N-end_Aminoacyl_Trfase"/>
</dbReference>
<evidence type="ECO:0000259" key="6">
    <source>
        <dbReference type="Pfam" id="PF04377"/>
    </source>
</evidence>
<dbReference type="InterPro" id="IPR016181">
    <property type="entry name" value="Acyl_CoA_acyltransferase"/>
</dbReference>
<evidence type="ECO:0000313" key="8">
    <source>
        <dbReference type="Proteomes" id="UP000537862"/>
    </source>
</evidence>
<keyword evidence="2 4" id="KW-0808">Transferase</keyword>
<dbReference type="EMBL" id="JABGBN010000001">
    <property type="protein sequence ID" value="NOL51083.1"/>
    <property type="molecule type" value="Genomic_DNA"/>
</dbReference>
<dbReference type="PANTHER" id="PTHR21367">
    <property type="entry name" value="ARGININE-TRNA-PROTEIN TRANSFERASE 1"/>
    <property type="match status" value="1"/>
</dbReference>
<keyword evidence="1 4" id="KW-0963">Cytoplasm</keyword>
<dbReference type="Proteomes" id="UP000537862">
    <property type="component" value="Unassembled WGS sequence"/>
</dbReference>
<name>A0A849P4Z3_9BURK</name>
<comment type="similarity">
    <text evidence="4">Belongs to the R-transferase family. Bpt subfamily.</text>
</comment>
<evidence type="ECO:0000256" key="4">
    <source>
        <dbReference type="HAMAP-Rule" id="MF_00689"/>
    </source>
</evidence>
<evidence type="ECO:0000256" key="3">
    <source>
        <dbReference type="ARBA" id="ARBA00023315"/>
    </source>
</evidence>
<reference evidence="7 8" key="1">
    <citation type="submission" date="2020-05" db="EMBL/GenBank/DDBJ databases">
        <authorList>
            <person name="Niu N."/>
        </authorList>
    </citation>
    <scope>NUCLEOTIDE SEQUENCE [LARGE SCALE GENOMIC DNA]</scope>
    <source>
        <strain evidence="7 8">3340-03</strain>
    </source>
</reference>
<keyword evidence="8" id="KW-1185">Reference proteome</keyword>
<evidence type="ECO:0000313" key="7">
    <source>
        <dbReference type="EMBL" id="NOL51083.1"/>
    </source>
</evidence>
<comment type="function">
    <text evidence="4">Functions in the N-end rule pathway of protein degradation where it conjugates Leu from its aminoacyl-tRNA to the N-termini of proteins containing an N-terminal aspartate or glutamate.</text>
</comment>
<dbReference type="GO" id="GO:0071596">
    <property type="term" value="P:ubiquitin-dependent protein catabolic process via the N-end rule pathway"/>
    <property type="evidence" value="ECO:0007669"/>
    <property type="project" value="InterPro"/>
</dbReference>
<sequence>MQNQENLQLGLFLTAPYECSYLPNKTARSQVIVQAEWVNTSVYGALIEQGFRRSGISTYRPRCDQCQACVSVRLCVDDFQPSKTQKRMFKKHAQELDIAIIEQPIFEAEHYALYERYQQLRHAEKAPETTPESYADFLIHSYVDTQFLCFRDKQGILRMVSVFDRVHNGLSAVYTFYDPEYKGSLGTFAVMCLADLCVQWELPYLYLGYWVKDSEKMHYKTHYQPLEFYAKDQWSRQVLNF</sequence>
<evidence type="ECO:0000259" key="5">
    <source>
        <dbReference type="Pfam" id="PF04376"/>
    </source>
</evidence>
<dbReference type="NCBIfam" id="NF002342">
    <property type="entry name" value="PRK01305.1-3"/>
    <property type="match status" value="1"/>
</dbReference>
<dbReference type="EC" id="2.3.2.29" evidence="4"/>
<proteinExistence type="inferred from homology"/>
<feature type="domain" description="N-end aminoacyl transferase N-terminal" evidence="5">
    <location>
        <begin position="17"/>
        <end position="87"/>
    </location>
</feature>
<organism evidence="7 8">
    <name type="scientific">Pelistega suis</name>
    <dbReference type="NCBI Taxonomy" id="1631957"/>
    <lineage>
        <taxon>Bacteria</taxon>
        <taxon>Pseudomonadati</taxon>
        <taxon>Pseudomonadota</taxon>
        <taxon>Betaproteobacteria</taxon>
        <taxon>Burkholderiales</taxon>
        <taxon>Alcaligenaceae</taxon>
        <taxon>Pelistega</taxon>
    </lineage>
</organism>
<feature type="domain" description="N-end rule aminoacyl transferase C-terminal" evidence="6">
    <location>
        <begin position="109"/>
        <end position="228"/>
    </location>
</feature>
<dbReference type="GO" id="GO:0008914">
    <property type="term" value="F:leucyl-tRNA--protein transferase activity"/>
    <property type="evidence" value="ECO:0007669"/>
    <property type="project" value="UniProtKB-UniRule"/>
</dbReference>
<dbReference type="GO" id="GO:0005737">
    <property type="term" value="C:cytoplasm"/>
    <property type="evidence" value="ECO:0007669"/>
    <property type="project" value="UniProtKB-SubCell"/>
</dbReference>
<dbReference type="Pfam" id="PF04377">
    <property type="entry name" value="ATE_C"/>
    <property type="match status" value="1"/>
</dbReference>